<gene>
    <name evidence="2" type="ORF">G4D64_05540</name>
    <name evidence="1" type="ORF">H1Z61_05575</name>
</gene>
<accession>A0A6B3VVI0</accession>
<reference evidence="2 3" key="1">
    <citation type="submission" date="2020-02" db="EMBL/GenBank/DDBJ databases">
        <title>Bacillus aquiflavi sp. nov., isolated from yellow water of strong flavor Chinese baijiu in Yibin region of China.</title>
        <authorList>
            <person name="Xie J."/>
        </authorList>
    </citation>
    <scope>NUCLEOTIDE SEQUENCE [LARGE SCALE GENOMIC DNA]</scope>
    <source>
        <strain evidence="2 3">3H-10</strain>
    </source>
</reference>
<evidence type="ECO:0000313" key="3">
    <source>
        <dbReference type="Proteomes" id="UP000472971"/>
    </source>
</evidence>
<dbReference type="Proteomes" id="UP000570010">
    <property type="component" value="Unassembled WGS sequence"/>
</dbReference>
<organism evidence="2 3">
    <name type="scientific">Bacillus aquiflavi</name>
    <dbReference type="NCBI Taxonomy" id="2672567"/>
    <lineage>
        <taxon>Bacteria</taxon>
        <taxon>Bacillati</taxon>
        <taxon>Bacillota</taxon>
        <taxon>Bacilli</taxon>
        <taxon>Bacillales</taxon>
        <taxon>Bacillaceae</taxon>
        <taxon>Bacillus</taxon>
    </lineage>
</organism>
<proteinExistence type="predicted"/>
<keyword evidence="3" id="KW-1185">Reference proteome</keyword>
<dbReference type="EMBL" id="JACEIO010000009">
    <property type="protein sequence ID" value="MBA4536624.1"/>
    <property type="molecule type" value="Genomic_DNA"/>
</dbReference>
<dbReference type="AlphaFoldDB" id="A0A6B3VVI0"/>
<name>A0A6B3VVI0_9BACI</name>
<dbReference type="RefSeq" id="WP_163240947.1">
    <property type="nucleotide sequence ID" value="NZ_CP082780.1"/>
</dbReference>
<evidence type="ECO:0000313" key="4">
    <source>
        <dbReference type="Proteomes" id="UP000570010"/>
    </source>
</evidence>
<evidence type="ECO:0000313" key="1">
    <source>
        <dbReference type="EMBL" id="MBA4536624.1"/>
    </source>
</evidence>
<reference evidence="1 4" key="2">
    <citation type="submission" date="2020-07" db="EMBL/GenBank/DDBJ databases">
        <authorList>
            <person name="Feng H."/>
        </authorList>
    </citation>
    <scope>NUCLEOTIDE SEQUENCE [LARGE SCALE GENOMIC DNA]</scope>
    <source>
        <strain evidence="4">s-12</strain>
        <strain evidence="1">S-12</strain>
    </source>
</reference>
<comment type="caution">
    <text evidence="2">The sequence shown here is derived from an EMBL/GenBank/DDBJ whole genome shotgun (WGS) entry which is preliminary data.</text>
</comment>
<protein>
    <recommendedName>
        <fullName evidence="5">N-acetyltransferase domain-containing protein</fullName>
    </recommendedName>
</protein>
<sequence>MQTVLRRANKCDLPKLIDFLDRANIGTEGITSSVDYFVLMEDVNCNIKTTLGIEPLGEIGVLRSLVLTPGTSEEELLALFEQILHLAKEKEMKEIYLASNKQETVPFLEMLGFSYTGMKELPKKIFESEHVSHLLTVDDLFFMKLFI</sequence>
<dbReference type="Gene3D" id="3.40.630.30">
    <property type="match status" value="1"/>
</dbReference>
<evidence type="ECO:0000313" key="2">
    <source>
        <dbReference type="EMBL" id="NEY80992.1"/>
    </source>
</evidence>
<dbReference type="Proteomes" id="UP000472971">
    <property type="component" value="Unassembled WGS sequence"/>
</dbReference>
<evidence type="ECO:0008006" key="5">
    <source>
        <dbReference type="Google" id="ProtNLM"/>
    </source>
</evidence>
<dbReference type="EMBL" id="JAAIWN010000009">
    <property type="protein sequence ID" value="NEY80992.1"/>
    <property type="molecule type" value="Genomic_DNA"/>
</dbReference>